<dbReference type="AlphaFoldDB" id="F0IMZ0"/>
<evidence type="ECO:0000313" key="2">
    <source>
        <dbReference type="Proteomes" id="UP000003530"/>
    </source>
</evidence>
<name>F0IMZ0_STRSA</name>
<accession>F0IMZ0</accession>
<protein>
    <submittedName>
        <fullName evidence="1">Protein of hypothetical function/lipoprotein</fullName>
    </submittedName>
</protein>
<comment type="caution">
    <text evidence="1">The sequence shown here is derived from an EMBL/GenBank/DDBJ whole genome shotgun (WGS) entry which is preliminary data.</text>
</comment>
<proteinExistence type="predicted"/>
<keyword evidence="1" id="KW-0449">Lipoprotein</keyword>
<evidence type="ECO:0000313" key="1">
    <source>
        <dbReference type="EMBL" id="EGD36205.1"/>
    </source>
</evidence>
<gene>
    <name evidence="1" type="ORF">HMPREF9383_1493</name>
</gene>
<dbReference type="EMBL" id="AEXY01000018">
    <property type="protein sequence ID" value="EGD36205.1"/>
    <property type="molecule type" value="Genomic_DNA"/>
</dbReference>
<dbReference type="Proteomes" id="UP000003530">
    <property type="component" value="Unassembled WGS sequence"/>
</dbReference>
<sequence>MMKKSKIATLSIVALTTSMVVGGTILTVQNKSLFTDGIFDLRSPREKQLAYLKEHKKEIEDFVKSLNPKVESVQIAWEETRWEEIGNGTPQGGGNVIRVFGGFNHIKDSSWSVLVYIKDGKNNKEDFIEGIGSGSPLRVGGRGFGEE</sequence>
<dbReference type="HOGENOM" id="CLU_133306_1_0_9"/>
<organism evidence="1 2">
    <name type="scientific">Streptococcus sanguinis SK150</name>
    <dbReference type="NCBI Taxonomy" id="888811"/>
    <lineage>
        <taxon>Bacteria</taxon>
        <taxon>Bacillati</taxon>
        <taxon>Bacillota</taxon>
        <taxon>Bacilli</taxon>
        <taxon>Lactobacillales</taxon>
        <taxon>Streptococcaceae</taxon>
        <taxon>Streptococcus</taxon>
    </lineage>
</organism>
<dbReference type="PATRIC" id="fig|888811.3.peg.1469"/>
<reference evidence="1 2" key="1">
    <citation type="submission" date="2011-02" db="EMBL/GenBank/DDBJ databases">
        <authorList>
            <person name="Muzny D."/>
            <person name="Qin X."/>
            <person name="Deng J."/>
            <person name="Jiang H."/>
            <person name="Liu Y."/>
            <person name="Qu J."/>
            <person name="Song X.-Z."/>
            <person name="Zhang L."/>
            <person name="Thornton R."/>
            <person name="Coyle M."/>
            <person name="Francisco L."/>
            <person name="Jackson L."/>
            <person name="Javaid M."/>
            <person name="Korchina V."/>
            <person name="Kovar C."/>
            <person name="Mata R."/>
            <person name="Mathew T."/>
            <person name="Ngo R."/>
            <person name="Nguyen L."/>
            <person name="Nguyen N."/>
            <person name="Okwuonu G."/>
            <person name="Ongeri F."/>
            <person name="Pham C."/>
            <person name="Simmons D."/>
            <person name="Wilczek-Boney K."/>
            <person name="Hale W."/>
            <person name="Jakkamsetti A."/>
            <person name="Pham P."/>
            <person name="Ruth R."/>
            <person name="San Lucas F."/>
            <person name="Warren J."/>
            <person name="Zhang J."/>
            <person name="Zhao Z."/>
            <person name="Zhou C."/>
            <person name="Zhu D."/>
            <person name="Lee S."/>
            <person name="Bess C."/>
            <person name="Blankenburg K."/>
            <person name="Forbes L."/>
            <person name="Fu Q."/>
            <person name="Gubbala S."/>
            <person name="Hirani K."/>
            <person name="Jayaseelan J.C."/>
            <person name="Lara F."/>
            <person name="Munidasa M."/>
            <person name="Palculict T."/>
            <person name="Patil S."/>
            <person name="Pu L.-L."/>
            <person name="Saada N."/>
            <person name="Tang L."/>
            <person name="Weissenberger G."/>
            <person name="Zhu Y."/>
            <person name="Hemphill L."/>
            <person name="Shang Y."/>
            <person name="Youmans B."/>
            <person name="Ayvaz T."/>
            <person name="Ross M."/>
            <person name="Santibanez J."/>
            <person name="Aqrawi P."/>
            <person name="Gross S."/>
            <person name="Joshi V."/>
            <person name="Fowler G."/>
            <person name="Nazareth L."/>
            <person name="Reid J."/>
            <person name="Worley K."/>
            <person name="Petrosino J."/>
            <person name="Highlander S."/>
            <person name="Gibbs R."/>
        </authorList>
    </citation>
    <scope>NUCLEOTIDE SEQUENCE [LARGE SCALE GENOMIC DNA]</scope>
    <source>
        <strain evidence="1 2">SK150</strain>
    </source>
</reference>